<gene>
    <name evidence="1" type="ORF">J8C06_01610</name>
</gene>
<name>A0ABX8B932_9BACT</name>
<organism evidence="1 2">
    <name type="scientific">Chloracidobacterium validum</name>
    <dbReference type="NCBI Taxonomy" id="2821543"/>
    <lineage>
        <taxon>Bacteria</taxon>
        <taxon>Pseudomonadati</taxon>
        <taxon>Acidobacteriota</taxon>
        <taxon>Terriglobia</taxon>
        <taxon>Terriglobales</taxon>
        <taxon>Acidobacteriaceae</taxon>
        <taxon>Chloracidobacterium</taxon>
    </lineage>
</organism>
<protein>
    <submittedName>
        <fullName evidence="1">Uncharacterized protein</fullName>
    </submittedName>
</protein>
<dbReference type="RefSeq" id="WP_211429057.1">
    <property type="nucleotide sequence ID" value="NZ_CP072648.1"/>
</dbReference>
<dbReference type="EMBL" id="CP072648">
    <property type="protein sequence ID" value="QUW03166.1"/>
    <property type="molecule type" value="Genomic_DNA"/>
</dbReference>
<accession>A0ABX8B932</accession>
<evidence type="ECO:0000313" key="2">
    <source>
        <dbReference type="Proteomes" id="UP000676506"/>
    </source>
</evidence>
<sequence length="259" mass="29525">MGNHEPLPPAPDTDTIAGELLISLINDMELLLAFEQSQRIAHFQPELGEKLTRFLVGEYRQRLERLARLVEDKDFLRLLIMELGAMERPDLQDYLRSVFGYRHELQEQLQIRGTSESDAILKEYVSGKYRRITQELSPVNFEQNTYAAPEIAAEADIYRRRTRQLADLLKQQQQTLQATAEMAAAMLSLFVNYLNDRVNQLSPEEKAARHTALQVAFGELEAPILQMARKLKAVEQTAGKPCGHAEVMELISKLFARSA</sequence>
<proteinExistence type="predicted"/>
<keyword evidence="2" id="KW-1185">Reference proteome</keyword>
<dbReference type="Proteomes" id="UP000676506">
    <property type="component" value="Chromosome 1"/>
</dbReference>
<evidence type="ECO:0000313" key="1">
    <source>
        <dbReference type="EMBL" id="QUW03166.1"/>
    </source>
</evidence>
<reference evidence="1 2" key="1">
    <citation type="submission" date="2021-03" db="EMBL/GenBank/DDBJ databases">
        <title>Genomic and phenotypic characterization of Chloracidobacterium isolates provides evidence for multiple species.</title>
        <authorList>
            <person name="Saini M.K."/>
            <person name="Costas A.M.G."/>
            <person name="Tank M."/>
            <person name="Bryant D.A."/>
        </authorList>
    </citation>
    <scope>NUCLEOTIDE SEQUENCE [LARGE SCALE GENOMIC DNA]</scope>
    <source>
        <strain evidence="1 2">BV2-C</strain>
    </source>
</reference>